<dbReference type="Gene3D" id="1.10.30.10">
    <property type="entry name" value="High mobility group box domain"/>
    <property type="match status" value="2"/>
</dbReference>
<protein>
    <recommendedName>
        <fullName evidence="3">HMG box domain-containing protein</fullName>
    </recommendedName>
</protein>
<evidence type="ECO:0000313" key="5">
    <source>
        <dbReference type="Proteomes" id="UP000223968"/>
    </source>
</evidence>
<dbReference type="SUPFAM" id="SSF47095">
    <property type="entry name" value="HMG-box"/>
    <property type="match status" value="2"/>
</dbReference>
<comment type="caution">
    <text evidence="4">The sequence shown here is derived from an EMBL/GenBank/DDBJ whole genome shotgun (WGS) entry which is preliminary data.</text>
</comment>
<feature type="compositionally biased region" description="Low complexity" evidence="2">
    <location>
        <begin position="69"/>
        <end position="84"/>
    </location>
</feature>
<dbReference type="Pfam" id="PF00505">
    <property type="entry name" value="HMG_box"/>
    <property type="match status" value="1"/>
</dbReference>
<evidence type="ECO:0000259" key="3">
    <source>
        <dbReference type="PROSITE" id="PS50118"/>
    </source>
</evidence>
<name>A0A2B7Y365_9EURO</name>
<gene>
    <name evidence="4" type="ORF">AJ79_02361</name>
</gene>
<keyword evidence="5" id="KW-1185">Reference proteome</keyword>
<dbReference type="OrthoDB" id="1919336at2759"/>
<organism evidence="4 5">
    <name type="scientific">Helicocarpus griseus UAMH5409</name>
    <dbReference type="NCBI Taxonomy" id="1447875"/>
    <lineage>
        <taxon>Eukaryota</taxon>
        <taxon>Fungi</taxon>
        <taxon>Dikarya</taxon>
        <taxon>Ascomycota</taxon>
        <taxon>Pezizomycotina</taxon>
        <taxon>Eurotiomycetes</taxon>
        <taxon>Eurotiomycetidae</taxon>
        <taxon>Onygenales</taxon>
        <taxon>Ajellomycetaceae</taxon>
        <taxon>Helicocarpus</taxon>
    </lineage>
</organism>
<dbReference type="Proteomes" id="UP000223968">
    <property type="component" value="Unassembled WGS sequence"/>
</dbReference>
<keyword evidence="1" id="KW-0539">Nucleus</keyword>
<dbReference type="PROSITE" id="PS50118">
    <property type="entry name" value="HMG_BOX_2"/>
    <property type="match status" value="1"/>
</dbReference>
<feature type="compositionally biased region" description="Basic residues" evidence="2">
    <location>
        <begin position="85"/>
        <end position="111"/>
    </location>
</feature>
<dbReference type="AlphaFoldDB" id="A0A2B7Y365"/>
<sequence length="316" mass="35239">MSFALARRGRVLLRCVSLVEGSSPGARVALANTPAYRSIGSIRNLSATSSSSLFRRPLPILAKNTYATAAGQTKTSTTSKSTGKQAKKAAKKPAKKTAKAKPKAKSAPKRKQLTEKQKEAKEKKQARENIQNLKAIALDPPKGLPETAYILLQQQHKAFGSVSEAYKNLDPAERQRLDQIAEQNKAANKTAYQQWVLRHTPLQIKEANAARRRLRKLLNKKRGFMELSDDRQLKRPGNAYMFFVKEVSARGDVSTSDRMVKSAEMWKGLSAGEKERYQQLALEEKDKYAKEYRALYGKEPPKCIRITNPGVTSNPP</sequence>
<feature type="domain" description="HMG box" evidence="3">
    <location>
        <begin position="233"/>
        <end position="296"/>
    </location>
</feature>
<dbReference type="GO" id="GO:0005634">
    <property type="term" value="C:nucleus"/>
    <property type="evidence" value="ECO:0007669"/>
    <property type="project" value="UniProtKB-UniRule"/>
</dbReference>
<dbReference type="GO" id="GO:0003677">
    <property type="term" value="F:DNA binding"/>
    <property type="evidence" value="ECO:0007669"/>
    <property type="project" value="UniProtKB-UniRule"/>
</dbReference>
<feature type="compositionally biased region" description="Basic and acidic residues" evidence="2">
    <location>
        <begin position="112"/>
        <end position="127"/>
    </location>
</feature>
<dbReference type="InterPro" id="IPR009071">
    <property type="entry name" value="HMG_box_dom"/>
</dbReference>
<dbReference type="CDD" id="cd00084">
    <property type="entry name" value="HMG-box_SF"/>
    <property type="match status" value="1"/>
</dbReference>
<feature type="DNA-binding region" description="HMG box" evidence="1">
    <location>
        <begin position="233"/>
        <end position="296"/>
    </location>
</feature>
<reference evidence="4 5" key="1">
    <citation type="submission" date="2017-10" db="EMBL/GenBank/DDBJ databases">
        <title>Comparative genomics in systemic dimorphic fungi from Ajellomycetaceae.</title>
        <authorList>
            <person name="Munoz J.F."/>
            <person name="Mcewen J.G."/>
            <person name="Clay O.K."/>
            <person name="Cuomo C.A."/>
        </authorList>
    </citation>
    <scope>NUCLEOTIDE SEQUENCE [LARGE SCALE GENOMIC DNA]</scope>
    <source>
        <strain evidence="4 5">UAMH5409</strain>
    </source>
</reference>
<dbReference type="InterPro" id="IPR036910">
    <property type="entry name" value="HMG_box_dom_sf"/>
</dbReference>
<evidence type="ECO:0000313" key="4">
    <source>
        <dbReference type="EMBL" id="PGH15579.1"/>
    </source>
</evidence>
<dbReference type="SMART" id="SM00398">
    <property type="entry name" value="HMG"/>
    <property type="match status" value="1"/>
</dbReference>
<accession>A0A2B7Y365</accession>
<feature type="region of interest" description="Disordered" evidence="2">
    <location>
        <begin position="69"/>
        <end position="127"/>
    </location>
</feature>
<dbReference type="STRING" id="1447875.A0A2B7Y365"/>
<evidence type="ECO:0000256" key="1">
    <source>
        <dbReference type="PROSITE-ProRule" id="PRU00267"/>
    </source>
</evidence>
<proteinExistence type="predicted"/>
<dbReference type="EMBL" id="PDNB01000024">
    <property type="protein sequence ID" value="PGH15579.1"/>
    <property type="molecule type" value="Genomic_DNA"/>
</dbReference>
<keyword evidence="1" id="KW-0238">DNA-binding</keyword>
<evidence type="ECO:0000256" key="2">
    <source>
        <dbReference type="SAM" id="MobiDB-lite"/>
    </source>
</evidence>